<protein>
    <submittedName>
        <fullName evidence="1">Uncharacterized protein</fullName>
    </submittedName>
</protein>
<evidence type="ECO:0000313" key="1">
    <source>
        <dbReference type="EMBL" id="KAK6764937.1"/>
    </source>
</evidence>
<comment type="caution">
    <text evidence="1">The sequence shown here is derived from an EMBL/GenBank/DDBJ whole genome shotgun (WGS) entry which is preliminary data.</text>
</comment>
<organism evidence="1 3">
    <name type="scientific">Necator americanus</name>
    <name type="common">Human hookworm</name>
    <dbReference type="NCBI Taxonomy" id="51031"/>
    <lineage>
        <taxon>Eukaryota</taxon>
        <taxon>Metazoa</taxon>
        <taxon>Ecdysozoa</taxon>
        <taxon>Nematoda</taxon>
        <taxon>Chromadorea</taxon>
        <taxon>Rhabditida</taxon>
        <taxon>Rhabditina</taxon>
        <taxon>Rhabditomorpha</taxon>
        <taxon>Strongyloidea</taxon>
        <taxon>Ancylostomatidae</taxon>
        <taxon>Bunostominae</taxon>
        <taxon>Necator</taxon>
    </lineage>
</organism>
<proteinExistence type="predicted"/>
<evidence type="ECO:0000313" key="3">
    <source>
        <dbReference type="Proteomes" id="UP001303046"/>
    </source>
</evidence>
<dbReference type="Proteomes" id="UP001303046">
    <property type="component" value="Unassembled WGS sequence"/>
</dbReference>
<keyword evidence="3" id="KW-1185">Reference proteome</keyword>
<accession>A0ABR1EQL0</accession>
<gene>
    <name evidence="1" type="primary">Necator_chrX.g25199</name>
    <name evidence="2" type="synonym">Necator_chrX.g25200</name>
    <name evidence="1" type="ORF">RB195_025033</name>
    <name evidence="2" type="ORF">RB195_025034</name>
</gene>
<dbReference type="EMBL" id="JAVFWL010000006">
    <property type="protein sequence ID" value="KAK6764938.1"/>
    <property type="molecule type" value="Genomic_DNA"/>
</dbReference>
<name>A0ABR1EQL0_NECAM</name>
<dbReference type="EMBL" id="JAVFWL010000006">
    <property type="protein sequence ID" value="KAK6764937.1"/>
    <property type="molecule type" value="Genomic_DNA"/>
</dbReference>
<sequence>MKCAARNHKTGDFNQEKRLRRKLRRQLQQDRDNGWKSRTKEFEKAWKDKNPQKATKKFEKDIIEPIETRRCHMLNAVYETGELFFGTCDSGGVGGAVSARAPQ</sequence>
<evidence type="ECO:0000313" key="2">
    <source>
        <dbReference type="EMBL" id="KAK6764938.1"/>
    </source>
</evidence>
<reference evidence="1 3" key="1">
    <citation type="submission" date="2023-08" db="EMBL/GenBank/DDBJ databases">
        <title>A Necator americanus chromosomal reference genome.</title>
        <authorList>
            <person name="Ilik V."/>
            <person name="Petrzelkova K.J."/>
            <person name="Pardy F."/>
            <person name="Fuh T."/>
            <person name="Niatou-Singa F.S."/>
            <person name="Gouil Q."/>
            <person name="Baker L."/>
            <person name="Ritchie M.E."/>
            <person name="Jex A.R."/>
            <person name="Gazzola D."/>
            <person name="Li H."/>
            <person name="Toshio Fujiwara R."/>
            <person name="Zhan B."/>
            <person name="Aroian R.V."/>
            <person name="Pafco B."/>
            <person name="Schwarz E.M."/>
        </authorList>
    </citation>
    <scope>NUCLEOTIDE SEQUENCE [LARGE SCALE GENOMIC DNA]</scope>
    <source>
        <strain evidence="1 3">Aroian</strain>
        <tissue evidence="1">Whole animal</tissue>
    </source>
</reference>